<gene>
    <name evidence="1" type="ORF">SKAU_G00269870</name>
</gene>
<keyword evidence="2" id="KW-1185">Reference proteome</keyword>
<evidence type="ECO:0000313" key="2">
    <source>
        <dbReference type="Proteomes" id="UP001152622"/>
    </source>
</evidence>
<name>A0A9Q1F050_SYNKA</name>
<organism evidence="1 2">
    <name type="scientific">Synaphobranchus kaupii</name>
    <name type="common">Kaup's arrowtooth eel</name>
    <dbReference type="NCBI Taxonomy" id="118154"/>
    <lineage>
        <taxon>Eukaryota</taxon>
        <taxon>Metazoa</taxon>
        <taxon>Chordata</taxon>
        <taxon>Craniata</taxon>
        <taxon>Vertebrata</taxon>
        <taxon>Euteleostomi</taxon>
        <taxon>Actinopterygii</taxon>
        <taxon>Neopterygii</taxon>
        <taxon>Teleostei</taxon>
        <taxon>Anguilliformes</taxon>
        <taxon>Synaphobranchidae</taxon>
        <taxon>Synaphobranchus</taxon>
    </lineage>
</organism>
<dbReference type="EMBL" id="JAINUF010000010">
    <property type="protein sequence ID" value="KAJ8348398.1"/>
    <property type="molecule type" value="Genomic_DNA"/>
</dbReference>
<comment type="caution">
    <text evidence="1">The sequence shown here is derived from an EMBL/GenBank/DDBJ whole genome shotgun (WGS) entry which is preliminary data.</text>
</comment>
<evidence type="ECO:0000313" key="1">
    <source>
        <dbReference type="EMBL" id="KAJ8348398.1"/>
    </source>
</evidence>
<dbReference type="AlphaFoldDB" id="A0A9Q1F050"/>
<dbReference type="Proteomes" id="UP001152622">
    <property type="component" value="Chromosome 10"/>
</dbReference>
<accession>A0A9Q1F050</accession>
<protein>
    <submittedName>
        <fullName evidence="1">Uncharacterized protein</fullName>
    </submittedName>
</protein>
<proteinExistence type="predicted"/>
<reference evidence="1" key="1">
    <citation type="journal article" date="2023" name="Science">
        <title>Genome structures resolve the early diversification of teleost fishes.</title>
        <authorList>
            <person name="Parey E."/>
            <person name="Louis A."/>
            <person name="Montfort J."/>
            <person name="Bouchez O."/>
            <person name="Roques C."/>
            <person name="Iampietro C."/>
            <person name="Lluch J."/>
            <person name="Castinel A."/>
            <person name="Donnadieu C."/>
            <person name="Desvignes T."/>
            <person name="Floi Bucao C."/>
            <person name="Jouanno E."/>
            <person name="Wen M."/>
            <person name="Mejri S."/>
            <person name="Dirks R."/>
            <person name="Jansen H."/>
            <person name="Henkel C."/>
            <person name="Chen W.J."/>
            <person name="Zahm M."/>
            <person name="Cabau C."/>
            <person name="Klopp C."/>
            <person name="Thompson A.W."/>
            <person name="Robinson-Rechavi M."/>
            <person name="Braasch I."/>
            <person name="Lecointre G."/>
            <person name="Bobe J."/>
            <person name="Postlethwait J.H."/>
            <person name="Berthelot C."/>
            <person name="Roest Crollius H."/>
            <person name="Guiguen Y."/>
        </authorList>
    </citation>
    <scope>NUCLEOTIDE SEQUENCE</scope>
    <source>
        <strain evidence="1">WJC10195</strain>
    </source>
</reference>
<sequence length="70" mass="7868">METKEPDAQFSFPRSTGHFCPGTVIHRGRKTVINRQSDTEALKVFCYYVLLIRCEVLCCGLPSEDCVGLT</sequence>